<dbReference type="PANTHER" id="PTHR19384">
    <property type="entry name" value="NITRIC OXIDE SYNTHASE-RELATED"/>
    <property type="match status" value="1"/>
</dbReference>
<dbReference type="InterPro" id="IPR029039">
    <property type="entry name" value="Flavoprotein-like_sf"/>
</dbReference>
<dbReference type="PANTHER" id="PTHR19384:SF109">
    <property type="entry name" value="SULFITE REDUCTASE [NADPH] FLAVOPROTEIN COMPONENT"/>
    <property type="match status" value="1"/>
</dbReference>
<dbReference type="RefSeq" id="WP_086758683.1">
    <property type="nucleotide sequence ID" value="NZ_JAGJBZ010000002.1"/>
</dbReference>
<dbReference type="Pfam" id="PF00258">
    <property type="entry name" value="Flavodoxin_1"/>
    <property type="match status" value="1"/>
</dbReference>
<comment type="caution">
    <text evidence="3">The sequence shown here is derived from an EMBL/GenBank/DDBJ whole genome shotgun (WGS) entry which is preliminary data.</text>
</comment>
<gene>
    <name evidence="3" type="ORF">PV517_22370</name>
</gene>
<evidence type="ECO:0000313" key="4">
    <source>
        <dbReference type="Proteomes" id="UP001271723"/>
    </source>
</evidence>
<dbReference type="Gene3D" id="3.40.50.360">
    <property type="match status" value="1"/>
</dbReference>
<feature type="domain" description="Flavodoxin-like" evidence="2">
    <location>
        <begin position="4"/>
        <end position="145"/>
    </location>
</feature>
<protein>
    <submittedName>
        <fullName evidence="3">Flavodoxin domain-containing protein</fullName>
    </submittedName>
</protein>
<reference evidence="3 4" key="1">
    <citation type="journal article" date="2023" name="Microb. Genom.">
        <title>Mesoterricola silvestris gen. nov., sp. nov., Mesoterricola sediminis sp. nov., Geothrix oryzae sp. nov., Geothrix edaphica sp. nov., Geothrix rubra sp. nov., and Geothrix limicola sp. nov., six novel members of Acidobacteriota isolated from soils.</title>
        <authorList>
            <person name="Weisberg A.J."/>
            <person name="Pearce E."/>
            <person name="Kramer C.G."/>
            <person name="Chang J.H."/>
            <person name="Clarke C.R."/>
        </authorList>
    </citation>
    <scope>NUCLEOTIDE SEQUENCE [LARGE SCALE GENOMIC DNA]</scope>
    <source>
        <strain evidence="3 4">NRRL_B-2795</strain>
    </source>
</reference>
<proteinExistence type="predicted"/>
<organism evidence="3 4">
    <name type="scientific">Streptomyces griseiscabiei</name>
    <dbReference type="NCBI Taxonomy" id="2993540"/>
    <lineage>
        <taxon>Bacteria</taxon>
        <taxon>Bacillati</taxon>
        <taxon>Actinomycetota</taxon>
        <taxon>Actinomycetes</taxon>
        <taxon>Kitasatosporales</taxon>
        <taxon>Streptomycetaceae</taxon>
        <taxon>Streptomyces</taxon>
    </lineage>
</organism>
<name>A0ABU4L6R7_9ACTN</name>
<dbReference type="Proteomes" id="UP001271723">
    <property type="component" value="Unassembled WGS sequence"/>
</dbReference>
<evidence type="ECO:0000256" key="1">
    <source>
        <dbReference type="ARBA" id="ARBA00022630"/>
    </source>
</evidence>
<keyword evidence="4" id="KW-1185">Reference proteome</keyword>
<dbReference type="EMBL" id="JARAVY010000008">
    <property type="protein sequence ID" value="MDX2911421.1"/>
    <property type="molecule type" value="Genomic_DNA"/>
</dbReference>
<dbReference type="SUPFAM" id="SSF52218">
    <property type="entry name" value="Flavoproteins"/>
    <property type="match status" value="1"/>
</dbReference>
<evidence type="ECO:0000259" key="2">
    <source>
        <dbReference type="PROSITE" id="PS50902"/>
    </source>
</evidence>
<dbReference type="PROSITE" id="PS50902">
    <property type="entry name" value="FLAVODOXIN_LIKE"/>
    <property type="match status" value="1"/>
</dbReference>
<dbReference type="InterPro" id="IPR001094">
    <property type="entry name" value="Flavdoxin-like"/>
</dbReference>
<keyword evidence="1" id="KW-0285">Flavoprotein</keyword>
<accession>A0ABU4L6R7</accession>
<sequence>MTVVHVLFGTESGNAEMAADDIAAAFGGQGFETVTTELTDIEVSDLPAMEIAVFVSSTYGEGGLPETAAPFYEALMAERPDLTGVRFAAFGLGDSVYETFNNAIETLRTALLELGAEQLGTTARHDAASTTPATDLAAAWARDLLALVTV</sequence>
<dbReference type="InterPro" id="IPR008254">
    <property type="entry name" value="Flavodoxin/NO_synth"/>
</dbReference>
<dbReference type="PRINTS" id="PR00369">
    <property type="entry name" value="FLAVODOXIN"/>
</dbReference>
<evidence type="ECO:0000313" key="3">
    <source>
        <dbReference type="EMBL" id="MDX2911421.1"/>
    </source>
</evidence>